<evidence type="ECO:0000256" key="1">
    <source>
        <dbReference type="SAM" id="Phobius"/>
    </source>
</evidence>
<sequence length="104" mass="11335">MSRLRLIYLALAIIGAVWPMYHFLTYLLGEGGSFSGMLAEWTDGPAVTGMALDLTIAGVTLVVFAIAETSVRRNWSALWAIPATLFIGVSCGLPLYLFLRTRPV</sequence>
<gene>
    <name evidence="2" type="ORF">KJP28_00860</name>
</gene>
<dbReference type="EMBL" id="JAHUZE010000001">
    <property type="protein sequence ID" value="MBV7377456.1"/>
    <property type="molecule type" value="Genomic_DNA"/>
</dbReference>
<dbReference type="Proteomes" id="UP000756530">
    <property type="component" value="Unassembled WGS sequence"/>
</dbReference>
<reference evidence="2 3" key="1">
    <citation type="submission" date="2021-05" db="EMBL/GenBank/DDBJ databases">
        <title>Culturable bacteria isolated from Daya Bay.</title>
        <authorList>
            <person name="Zheng W."/>
            <person name="Yu S."/>
            <person name="Huang Y."/>
        </authorList>
    </citation>
    <scope>NUCLEOTIDE SEQUENCE [LARGE SCALE GENOMIC DNA]</scope>
    <source>
        <strain evidence="2 3">DP4N28-5</strain>
    </source>
</reference>
<dbReference type="Pfam" id="PF11196">
    <property type="entry name" value="DUF2834"/>
    <property type="match status" value="1"/>
</dbReference>
<feature type="transmembrane region" description="Helical" evidence="1">
    <location>
        <begin position="79"/>
        <end position="99"/>
    </location>
</feature>
<feature type="transmembrane region" description="Helical" evidence="1">
    <location>
        <begin position="47"/>
        <end position="67"/>
    </location>
</feature>
<comment type="caution">
    <text evidence="2">The sequence shown here is derived from an EMBL/GenBank/DDBJ whole genome shotgun (WGS) entry which is preliminary data.</text>
</comment>
<keyword evidence="1" id="KW-0472">Membrane</keyword>
<protein>
    <submittedName>
        <fullName evidence="2">DUF2834 domain-containing protein</fullName>
    </submittedName>
</protein>
<organism evidence="2 3">
    <name type="scientific">Maritimibacter dapengensis</name>
    <dbReference type="NCBI Taxonomy" id="2836868"/>
    <lineage>
        <taxon>Bacteria</taxon>
        <taxon>Pseudomonadati</taxon>
        <taxon>Pseudomonadota</taxon>
        <taxon>Alphaproteobacteria</taxon>
        <taxon>Rhodobacterales</taxon>
        <taxon>Roseobacteraceae</taxon>
        <taxon>Maritimibacter</taxon>
    </lineage>
</organism>
<feature type="transmembrane region" description="Helical" evidence="1">
    <location>
        <begin position="7"/>
        <end position="27"/>
    </location>
</feature>
<evidence type="ECO:0000313" key="2">
    <source>
        <dbReference type="EMBL" id="MBV7377456.1"/>
    </source>
</evidence>
<keyword evidence="1" id="KW-1133">Transmembrane helix</keyword>
<dbReference type="InterPro" id="IPR021362">
    <property type="entry name" value="DUF2834"/>
</dbReference>
<keyword evidence="1" id="KW-0812">Transmembrane</keyword>
<evidence type="ECO:0000313" key="3">
    <source>
        <dbReference type="Proteomes" id="UP000756530"/>
    </source>
</evidence>
<name>A0ABS6SYT7_9RHOB</name>
<keyword evidence="3" id="KW-1185">Reference proteome</keyword>
<proteinExistence type="predicted"/>
<dbReference type="RefSeq" id="WP_218390343.1">
    <property type="nucleotide sequence ID" value="NZ_JAHUZE010000001.1"/>
</dbReference>
<accession>A0ABS6SYT7</accession>